<dbReference type="PANTHER" id="PTHR47424:SF3">
    <property type="entry name" value="REGULATORY PROTEIN GAL4"/>
    <property type="match status" value="1"/>
</dbReference>
<dbReference type="CDD" id="cd12148">
    <property type="entry name" value="fungal_TF_MHR"/>
    <property type="match status" value="1"/>
</dbReference>
<keyword evidence="9" id="KW-0539">Nucleus</keyword>
<evidence type="ECO:0000256" key="5">
    <source>
        <dbReference type="ARBA" id="ARBA00023125"/>
    </source>
</evidence>
<dbReference type="GO" id="GO:0000435">
    <property type="term" value="P:positive regulation of transcription from RNA polymerase II promoter by galactose"/>
    <property type="evidence" value="ECO:0007669"/>
    <property type="project" value="TreeGrafter"/>
</dbReference>
<keyword evidence="5" id="KW-0238">DNA-binding</keyword>
<keyword evidence="2" id="KW-0479">Metal-binding</keyword>
<evidence type="ECO:0000256" key="10">
    <source>
        <dbReference type="ARBA" id="ARBA00023277"/>
    </source>
</evidence>
<evidence type="ECO:0000256" key="7">
    <source>
        <dbReference type="ARBA" id="ARBA00023159"/>
    </source>
</evidence>
<evidence type="ECO:0000256" key="4">
    <source>
        <dbReference type="ARBA" id="ARBA00023015"/>
    </source>
</evidence>
<feature type="region of interest" description="Disordered" evidence="11">
    <location>
        <begin position="827"/>
        <end position="861"/>
    </location>
</feature>
<dbReference type="InterPro" id="IPR036864">
    <property type="entry name" value="Zn2-C6_fun-type_DNA-bd_sf"/>
</dbReference>
<sequence length="997" mass="112468">MHHKERLIDHISSESNFSLSTSSMPSFSHESNQSPNPMLIEQACDSCRKRKLRCSKEYPKCSKCVTHKWSCVYSPRTVRSPLTRAHLTKVENRVRMLEDLLERVFPTQSVDQLLEKRTSLSGNSTGHSPSYPNSTSVSPQNSSPKVSDSSSSTTAEPAPVLPSKSKSSFRPIVPDDYFLNDEINGFDWEEDDTPDQLLVMQQPPTSVDSANVSHSYWNHSRRSQKNSVTSLNSLAEHEQSGCSSLITSPSLQPLSQTTTNDSHDGMAALSVNLKGGSGYFGFSSSSGLLRALKLGQFDSASVSPMSSVRNSVSKINTESAEPQSIRSLLGDSNDFLEPEKKVEFPGYDSHLNDPNNQSQYLQAYFKYYHTSYPFIHKGSFLKHYAGELPIKNENHWQILLNVVLALGCWCLNGESSSIDLCYYNRAKMLLKQVGIFECGNIMLLESLILLSNYTQKRNKPNTGWSYLGIAIRMAMSLGLYKEFNLDHTEKDHYLNLEIRRRLWWGLYIFDAGASITFGRPITLPNRDSCDIQMCSNINDAELEELIELKSGSITTEDLNKPYPTAYSGLIQQTQFTELSMKIYNRLVSKPAPTVEECLDMNLEIENFIKGLPAYFHESNEIAMSQFYKVTPSKYYDYDSNKQVDYTRLPQWFDLGRSRLIWRYKNLQITLFRAFIWQRVIGVTNPKVLQQCKTSRGKECRTICLRVAHETILSIQQFVNIDDDDDFSRLSVIGCWYATYFLFQAVLIPIACLCSEPDSKYAPIWIEDIQISKKIFLKLNKLNSLASKFVNVIDRSMGQVMPQVDTTSSKDSPLNINDLIDMHGLMGSSPAPGSNNTTNTRNSPSAINNARTPNSISKNNSNMNNNSIKNYFNNNNSKNNNNSFSTSKAGPVKQEFEDYCLKLDPEDEDMSALEFTAVRFPNFSATTTAPPPTPVNCNSPENIKTSTVDDFLKATQDPNNKEILNDIYSLIFDDSMDPMSFGSMEPTNDLEVPDTIMD</sequence>
<keyword evidence="4" id="KW-0805">Transcription regulation</keyword>
<keyword evidence="7" id="KW-0010">Activator</keyword>
<keyword evidence="8" id="KW-0804">Transcription</keyword>
<evidence type="ECO:0000256" key="3">
    <source>
        <dbReference type="ARBA" id="ARBA00022833"/>
    </source>
</evidence>
<feature type="region of interest" description="Disordered" evidence="11">
    <location>
        <begin position="118"/>
        <end position="167"/>
    </location>
</feature>
<organism evidence="13 14">
    <name type="scientific">Komagataella pastoris</name>
    <name type="common">Yeast</name>
    <name type="synonym">Pichia pastoris</name>
    <dbReference type="NCBI Taxonomy" id="4922"/>
    <lineage>
        <taxon>Eukaryota</taxon>
        <taxon>Fungi</taxon>
        <taxon>Dikarya</taxon>
        <taxon>Ascomycota</taxon>
        <taxon>Saccharomycotina</taxon>
        <taxon>Pichiomycetes</taxon>
        <taxon>Pichiales</taxon>
        <taxon>Pichiaceae</taxon>
        <taxon>Komagataella</taxon>
    </lineage>
</organism>
<dbReference type="InterPro" id="IPR001138">
    <property type="entry name" value="Zn2Cys6_DnaBD"/>
</dbReference>
<evidence type="ECO:0000256" key="11">
    <source>
        <dbReference type="SAM" id="MobiDB-lite"/>
    </source>
</evidence>
<dbReference type="SMART" id="SM00066">
    <property type="entry name" value="GAL4"/>
    <property type="match status" value="1"/>
</dbReference>
<dbReference type="CDD" id="cd14654">
    <property type="entry name" value="ZIP_Gal4"/>
    <property type="match status" value="1"/>
</dbReference>
<dbReference type="Gene3D" id="1.20.5.170">
    <property type="match status" value="1"/>
</dbReference>
<dbReference type="InterPro" id="IPR007219">
    <property type="entry name" value="XnlR_reg_dom"/>
</dbReference>
<feature type="domain" description="Zn(2)-C6 fungal-type" evidence="12">
    <location>
        <begin position="43"/>
        <end position="73"/>
    </location>
</feature>
<comment type="subcellular location">
    <subcellularLocation>
        <location evidence="1">Nucleus</location>
    </subcellularLocation>
</comment>
<evidence type="ECO:0000256" key="2">
    <source>
        <dbReference type="ARBA" id="ARBA00022723"/>
    </source>
</evidence>
<keyword evidence="3" id="KW-0862">Zinc</keyword>
<dbReference type="AlphaFoldDB" id="A0A1B2JES8"/>
<dbReference type="GO" id="GO:0005634">
    <property type="term" value="C:nucleus"/>
    <property type="evidence" value="ECO:0007669"/>
    <property type="project" value="UniProtKB-SubCell"/>
</dbReference>
<dbReference type="Pfam" id="PF00172">
    <property type="entry name" value="Zn_clus"/>
    <property type="match status" value="1"/>
</dbReference>
<feature type="compositionally biased region" description="Low complexity" evidence="11">
    <location>
        <begin position="138"/>
        <end position="152"/>
    </location>
</feature>
<dbReference type="InterPro" id="IPR051127">
    <property type="entry name" value="Fungal_SecMet_Regulators"/>
</dbReference>
<dbReference type="InterPro" id="IPR005600">
    <property type="entry name" value="Gal4_dimer_dom"/>
</dbReference>
<dbReference type="GO" id="GO:0006012">
    <property type="term" value="P:galactose metabolic process"/>
    <property type="evidence" value="ECO:0007669"/>
    <property type="project" value="UniProtKB-KW"/>
</dbReference>
<evidence type="ECO:0000313" key="13">
    <source>
        <dbReference type="EMBL" id="ANZ76298.1"/>
    </source>
</evidence>
<dbReference type="GO" id="GO:0006351">
    <property type="term" value="P:DNA-templated transcription"/>
    <property type="evidence" value="ECO:0007669"/>
    <property type="project" value="InterPro"/>
</dbReference>
<dbReference type="CDD" id="cd00067">
    <property type="entry name" value="GAL4"/>
    <property type="match status" value="1"/>
</dbReference>
<keyword evidence="10" id="KW-0119">Carbohydrate metabolism</keyword>
<dbReference type="OrthoDB" id="3364175at2759"/>
<proteinExistence type="predicted"/>
<dbReference type="SMART" id="SM00906">
    <property type="entry name" value="Fungal_trans"/>
    <property type="match status" value="1"/>
</dbReference>
<evidence type="ECO:0000313" key="14">
    <source>
        <dbReference type="Proteomes" id="UP000094565"/>
    </source>
</evidence>
<name>A0A1B2JES8_PICPA</name>
<dbReference type="PROSITE" id="PS50048">
    <property type="entry name" value="ZN2_CY6_FUNGAL_2"/>
    <property type="match status" value="1"/>
</dbReference>
<evidence type="ECO:0000259" key="12">
    <source>
        <dbReference type="PROSITE" id="PS50048"/>
    </source>
</evidence>
<keyword evidence="14" id="KW-1185">Reference proteome</keyword>
<dbReference type="Proteomes" id="UP000094565">
    <property type="component" value="Chromosome 3"/>
</dbReference>
<dbReference type="PANTHER" id="PTHR47424">
    <property type="entry name" value="REGULATORY PROTEIN GAL4"/>
    <property type="match status" value="1"/>
</dbReference>
<dbReference type="Pfam" id="PF04082">
    <property type="entry name" value="Fungal_trans"/>
    <property type="match status" value="1"/>
</dbReference>
<dbReference type="SUPFAM" id="SSF57701">
    <property type="entry name" value="Zn2/Cys6 DNA-binding domain"/>
    <property type="match status" value="1"/>
</dbReference>
<reference evidence="13 14" key="1">
    <citation type="submission" date="2016-02" db="EMBL/GenBank/DDBJ databases">
        <title>Comparative genomic and transcriptomic foundation for Pichia pastoris.</title>
        <authorList>
            <person name="Love K.R."/>
            <person name="Shah K.A."/>
            <person name="Whittaker C.A."/>
            <person name="Wu J."/>
            <person name="Bartlett M.C."/>
            <person name="Ma D."/>
            <person name="Leeson R.L."/>
            <person name="Priest M."/>
            <person name="Young S.K."/>
            <person name="Love J.C."/>
        </authorList>
    </citation>
    <scope>NUCLEOTIDE SEQUENCE [LARGE SCALE GENOMIC DNA]</scope>
    <source>
        <strain evidence="13 14">ATCC 28485</strain>
    </source>
</reference>
<dbReference type="Gene3D" id="4.10.240.10">
    <property type="entry name" value="Zn(2)-C6 fungal-type DNA-binding domain"/>
    <property type="match status" value="1"/>
</dbReference>
<dbReference type="GO" id="GO:0008270">
    <property type="term" value="F:zinc ion binding"/>
    <property type="evidence" value="ECO:0007669"/>
    <property type="project" value="InterPro"/>
</dbReference>
<protein>
    <submittedName>
        <fullName evidence="13">BA75_04282T0</fullName>
    </submittedName>
</protein>
<dbReference type="PROSITE" id="PS00463">
    <property type="entry name" value="ZN2_CY6_FUNGAL_1"/>
    <property type="match status" value="1"/>
</dbReference>
<feature type="compositionally biased region" description="Polar residues" evidence="11">
    <location>
        <begin position="840"/>
        <end position="852"/>
    </location>
</feature>
<accession>A0A1B2JES8</accession>
<gene>
    <name evidence="13" type="primary">GAL4</name>
    <name evidence="13" type="ORF">ATY40_BA7504282</name>
</gene>
<dbReference type="Pfam" id="PF03902">
    <property type="entry name" value="Gal4_dimer"/>
    <property type="match status" value="1"/>
</dbReference>
<feature type="compositionally biased region" description="Polar residues" evidence="11">
    <location>
        <begin position="119"/>
        <end position="137"/>
    </location>
</feature>
<evidence type="ECO:0000256" key="9">
    <source>
        <dbReference type="ARBA" id="ARBA00023242"/>
    </source>
</evidence>
<dbReference type="EMBL" id="CP014586">
    <property type="protein sequence ID" value="ANZ76298.1"/>
    <property type="molecule type" value="Genomic_DNA"/>
</dbReference>
<dbReference type="GO" id="GO:0000981">
    <property type="term" value="F:DNA-binding transcription factor activity, RNA polymerase II-specific"/>
    <property type="evidence" value="ECO:0007669"/>
    <property type="project" value="InterPro"/>
</dbReference>
<keyword evidence="6" id="KW-0299">Galactose metabolism</keyword>
<evidence type="ECO:0000256" key="6">
    <source>
        <dbReference type="ARBA" id="ARBA00023144"/>
    </source>
</evidence>
<dbReference type="GO" id="GO:0000978">
    <property type="term" value="F:RNA polymerase II cis-regulatory region sequence-specific DNA binding"/>
    <property type="evidence" value="ECO:0007669"/>
    <property type="project" value="TreeGrafter"/>
</dbReference>
<evidence type="ECO:0000256" key="8">
    <source>
        <dbReference type="ARBA" id="ARBA00023163"/>
    </source>
</evidence>
<dbReference type="FunFam" id="4.10.240.10:FF:000009">
    <property type="entry name" value="C6 transcription factor (Gal4)"/>
    <property type="match status" value="1"/>
</dbReference>
<evidence type="ECO:0000256" key="1">
    <source>
        <dbReference type="ARBA" id="ARBA00004123"/>
    </source>
</evidence>